<evidence type="ECO:0000259" key="1">
    <source>
        <dbReference type="Pfam" id="PF23896"/>
    </source>
</evidence>
<evidence type="ECO:0000313" key="3">
    <source>
        <dbReference type="Proteomes" id="UP000596437"/>
    </source>
</evidence>
<dbReference type="InterPro" id="IPR055668">
    <property type="entry name" value="DUF7244"/>
</dbReference>
<proteinExistence type="predicted"/>
<gene>
    <name evidence="2" type="ORF">JLDGIFFK_00012</name>
</gene>
<dbReference type="Proteomes" id="UP000596437">
    <property type="component" value="Chromosome"/>
</dbReference>
<sequence>MKVKCVENSSKTLPYYEGFVYEADPLPGGMYKIKDESGQHIIAPLKGHYLEFLQID</sequence>
<accession>A0A7R8MNU1</accession>
<dbReference type="Pfam" id="PF23896">
    <property type="entry name" value="DUF7244"/>
    <property type="match status" value="1"/>
</dbReference>
<protein>
    <recommendedName>
        <fullName evidence="1">DUF7244 domain-containing protein</fullName>
    </recommendedName>
</protein>
<organism evidence="2 3">
    <name type="scientific">Klebsiella phage vB_KppS-Samwise</name>
    <dbReference type="NCBI Taxonomy" id="2762815"/>
    <lineage>
        <taxon>Viruses</taxon>
        <taxon>Duplodnaviria</taxon>
        <taxon>Heunggongvirae</taxon>
        <taxon>Uroviricota</taxon>
        <taxon>Caudoviricetes</taxon>
        <taxon>Drexlerviridae</taxon>
        <taxon>Tempevirinae</taxon>
        <taxon>Henuseptimavirus</taxon>
        <taxon>Henuseptimavirus samwise</taxon>
    </lineage>
</organism>
<keyword evidence="3" id="KW-1185">Reference proteome</keyword>
<dbReference type="EMBL" id="LR881107">
    <property type="protein sequence ID" value="CAD5239384.1"/>
    <property type="molecule type" value="Genomic_DNA"/>
</dbReference>
<evidence type="ECO:0000313" key="2">
    <source>
        <dbReference type="EMBL" id="CAD5239384.1"/>
    </source>
</evidence>
<reference evidence="2 3" key="1">
    <citation type="submission" date="2020-09" db="EMBL/GenBank/DDBJ databases">
        <authorList>
            <person name="Jameson E."/>
        </authorList>
    </citation>
    <scope>NUCLEOTIDE SEQUENCE [LARGE SCALE GENOMIC DNA]</scope>
</reference>
<name>A0A7R8MNU1_9CAUD</name>
<feature type="domain" description="DUF7244" evidence="1">
    <location>
        <begin position="1"/>
        <end position="56"/>
    </location>
</feature>